<feature type="transmembrane region" description="Helical" evidence="11">
    <location>
        <begin position="54"/>
        <end position="76"/>
    </location>
</feature>
<dbReference type="GO" id="GO:0034707">
    <property type="term" value="C:chloride channel complex"/>
    <property type="evidence" value="ECO:0007669"/>
    <property type="project" value="UniProtKB-KW"/>
</dbReference>
<evidence type="ECO:0000313" key="12">
    <source>
        <dbReference type="EMBL" id="GCC29074.1"/>
    </source>
</evidence>
<dbReference type="STRING" id="137246.A0A401SFE0"/>
<keyword evidence="8 11" id="KW-0472">Membrane</keyword>
<keyword evidence="2" id="KW-0813">Transport</keyword>
<dbReference type="PANTHER" id="PTHR45720:SF3">
    <property type="entry name" value="CHLORIDE CHANNEL PROTEIN CLC-KB"/>
    <property type="match status" value="1"/>
</dbReference>
<dbReference type="EMBL" id="BEZZ01000232">
    <property type="protein sequence ID" value="GCC29074.1"/>
    <property type="molecule type" value="Genomic_DNA"/>
</dbReference>
<protein>
    <recommendedName>
        <fullName evidence="14">Chloride channel protein</fullName>
    </recommendedName>
</protein>
<evidence type="ECO:0000256" key="6">
    <source>
        <dbReference type="ARBA" id="ARBA00023065"/>
    </source>
</evidence>
<dbReference type="FunFam" id="1.10.3080.10:FF:000033">
    <property type="entry name" value="Chloride channel, voltage-sensitive 1"/>
    <property type="match status" value="1"/>
</dbReference>
<name>A0A401SFE0_CHIPU</name>
<dbReference type="OMA" id="MISCIVA"/>
<dbReference type="InterPro" id="IPR046342">
    <property type="entry name" value="CBS_dom_sf"/>
</dbReference>
<proteinExistence type="predicted"/>
<comment type="subcellular location">
    <subcellularLocation>
        <location evidence="1">Membrane</location>
        <topology evidence="1">Multi-pass membrane protein</topology>
    </subcellularLocation>
</comment>
<dbReference type="InterPro" id="IPR001807">
    <property type="entry name" value="ClC"/>
</dbReference>
<evidence type="ECO:0000256" key="11">
    <source>
        <dbReference type="SAM" id="Phobius"/>
    </source>
</evidence>
<evidence type="ECO:0000256" key="2">
    <source>
        <dbReference type="ARBA" id="ARBA00022448"/>
    </source>
</evidence>
<evidence type="ECO:0000256" key="7">
    <source>
        <dbReference type="ARBA" id="ARBA00023122"/>
    </source>
</evidence>
<organism evidence="12 13">
    <name type="scientific">Chiloscyllium punctatum</name>
    <name type="common">Brownbanded bambooshark</name>
    <name type="synonym">Hemiscyllium punctatum</name>
    <dbReference type="NCBI Taxonomy" id="137246"/>
    <lineage>
        <taxon>Eukaryota</taxon>
        <taxon>Metazoa</taxon>
        <taxon>Chordata</taxon>
        <taxon>Craniata</taxon>
        <taxon>Vertebrata</taxon>
        <taxon>Chondrichthyes</taxon>
        <taxon>Elasmobranchii</taxon>
        <taxon>Galeomorphii</taxon>
        <taxon>Galeoidea</taxon>
        <taxon>Orectolobiformes</taxon>
        <taxon>Hemiscylliidae</taxon>
        <taxon>Chiloscyllium</taxon>
    </lineage>
</organism>
<dbReference type="Pfam" id="PF00654">
    <property type="entry name" value="Voltage_CLC"/>
    <property type="match status" value="2"/>
</dbReference>
<dbReference type="SUPFAM" id="SSF81340">
    <property type="entry name" value="Clc chloride channel"/>
    <property type="match status" value="1"/>
</dbReference>
<evidence type="ECO:0000256" key="1">
    <source>
        <dbReference type="ARBA" id="ARBA00004141"/>
    </source>
</evidence>
<dbReference type="GO" id="GO:0005247">
    <property type="term" value="F:voltage-gated chloride channel activity"/>
    <property type="evidence" value="ECO:0007669"/>
    <property type="project" value="TreeGrafter"/>
</dbReference>
<dbReference type="InterPro" id="IPR050970">
    <property type="entry name" value="Cl_channel_volt-gated"/>
</dbReference>
<comment type="caution">
    <text evidence="12">The sequence shown here is derived from an EMBL/GenBank/DDBJ whole genome shotgun (WGS) entry which is preliminary data.</text>
</comment>
<feature type="transmembrane region" description="Helical" evidence="11">
    <location>
        <begin position="244"/>
        <end position="264"/>
    </location>
</feature>
<dbReference type="Proteomes" id="UP000287033">
    <property type="component" value="Unassembled WGS sequence"/>
</dbReference>
<feature type="transmembrane region" description="Helical" evidence="11">
    <location>
        <begin position="276"/>
        <end position="300"/>
    </location>
</feature>
<dbReference type="SUPFAM" id="SSF54631">
    <property type="entry name" value="CBS-domain pair"/>
    <property type="match status" value="1"/>
</dbReference>
<dbReference type="GO" id="GO:0005886">
    <property type="term" value="C:plasma membrane"/>
    <property type="evidence" value="ECO:0007669"/>
    <property type="project" value="TreeGrafter"/>
</dbReference>
<evidence type="ECO:0000256" key="5">
    <source>
        <dbReference type="ARBA" id="ARBA00022989"/>
    </source>
</evidence>
<evidence type="ECO:0008006" key="14">
    <source>
        <dbReference type="Google" id="ProtNLM"/>
    </source>
</evidence>
<accession>A0A401SFE0</accession>
<feature type="transmembrane region" description="Helical" evidence="11">
    <location>
        <begin position="391"/>
        <end position="410"/>
    </location>
</feature>
<dbReference type="PRINTS" id="PR00762">
    <property type="entry name" value="CLCHANNEL"/>
</dbReference>
<dbReference type="Gene3D" id="1.10.3080.10">
    <property type="entry name" value="Clc chloride channel"/>
    <property type="match status" value="2"/>
</dbReference>
<keyword evidence="7" id="KW-0129">CBS domain</keyword>
<keyword evidence="10" id="KW-0868">Chloride</keyword>
<gene>
    <name evidence="12" type="ORF">chiPu_0007511</name>
</gene>
<dbReference type="FunFam" id="1.10.3080.10:FF:000042">
    <property type="entry name" value="Chloride channel protein"/>
    <property type="match status" value="1"/>
</dbReference>
<keyword evidence="9" id="KW-0407">Ion channel</keyword>
<evidence type="ECO:0000256" key="4">
    <source>
        <dbReference type="ARBA" id="ARBA00022737"/>
    </source>
</evidence>
<keyword evidence="5 11" id="KW-1133">Transmembrane helix</keyword>
<reference evidence="12 13" key="1">
    <citation type="journal article" date="2018" name="Nat. Ecol. Evol.">
        <title>Shark genomes provide insights into elasmobranch evolution and the origin of vertebrates.</title>
        <authorList>
            <person name="Hara Y"/>
            <person name="Yamaguchi K"/>
            <person name="Onimaru K"/>
            <person name="Kadota M"/>
            <person name="Koyanagi M"/>
            <person name="Keeley SD"/>
            <person name="Tatsumi K"/>
            <person name="Tanaka K"/>
            <person name="Motone F"/>
            <person name="Kageyama Y"/>
            <person name="Nozu R"/>
            <person name="Adachi N"/>
            <person name="Nishimura O"/>
            <person name="Nakagawa R"/>
            <person name="Tanegashima C"/>
            <person name="Kiyatake I"/>
            <person name="Matsumoto R"/>
            <person name="Murakumo K"/>
            <person name="Nishida K"/>
            <person name="Terakita A"/>
            <person name="Kuratani S"/>
            <person name="Sato K"/>
            <person name="Hyodo S Kuraku.S."/>
        </authorList>
    </citation>
    <scope>NUCLEOTIDE SEQUENCE [LARGE SCALE GENOMIC DNA]</scope>
</reference>
<feature type="transmembrane region" description="Helical" evidence="11">
    <location>
        <begin position="205"/>
        <end position="229"/>
    </location>
</feature>
<keyword evidence="6" id="KW-0406">Ion transport</keyword>
<keyword evidence="4" id="KW-0677">Repeat</keyword>
<sequence>MSEIWKQENAPTLGAEERIFLQPKPRRPWSKTRKNMTGCLGFVKRQLFRIGDDWYFLFILGVLMALISFALDFTVVKLLKAHRWLFEQLEGSSLLQYISWTVYPIVMTTFSTGFSQCVSPQSGGSGIPELKTILTGVLLEEYLTMKNFSAKVVGLTCSLAAGSTIFLGKVGPFVHISSMIATYLGRIRTTVTGDYENKNKRYEMLVAAAAVGVASCFGAPISETIIALFKTKFSIDFPFDLPETLIFIILGIICGILSCVYLCCQRWVVGYIRRNAFILKLVAAEKAVYSGLVTLLLASITFPGSLGQFMACRLTMKELLSSLFDHRSWGVLSQNATLDIQARVDPDNLWIEWCHPNFTFFGTLLFFLFMKFWMLILATTMPMPAGYFMPVLIYGAVIGRLAGEVMALIFPNGIKSEGVLNPIIPGGYALAGAAAFSGAVTHTLSTALLVFELTGQMEHFLPVLLAVLVANAIAQKFQPSFYDGTIIVKKLPYLPRIRSSVTGAYDVTVEEFMNTNITCLNKSFSYTDILRLVTSRSDDVYPVVENAESMVLVGSVQRNEVIKLLQAHREEEVQKEKTHQKEVDINIWEKCHIDPVTFQLSPSTSLHQVNAHWNMECSAGNTYNALNSYNLNMFTF</sequence>
<dbReference type="AlphaFoldDB" id="A0A401SFE0"/>
<keyword evidence="9" id="KW-0869">Chloride channel</keyword>
<keyword evidence="13" id="KW-1185">Reference proteome</keyword>
<feature type="transmembrane region" description="Helical" evidence="11">
    <location>
        <begin position="430"/>
        <end position="451"/>
    </location>
</feature>
<evidence type="ECO:0000313" key="13">
    <source>
        <dbReference type="Proteomes" id="UP000287033"/>
    </source>
</evidence>
<feature type="transmembrane region" description="Helical" evidence="11">
    <location>
        <begin position="358"/>
        <end position="379"/>
    </location>
</feature>
<evidence type="ECO:0000256" key="10">
    <source>
        <dbReference type="ARBA" id="ARBA00023214"/>
    </source>
</evidence>
<dbReference type="Gene3D" id="3.10.580.10">
    <property type="entry name" value="CBS-domain"/>
    <property type="match status" value="1"/>
</dbReference>
<keyword evidence="3 11" id="KW-0812">Transmembrane</keyword>
<dbReference type="OrthoDB" id="4564at2759"/>
<dbReference type="PANTHER" id="PTHR45720">
    <property type="entry name" value="CHLORIDE CHANNEL PROTEIN 2"/>
    <property type="match status" value="1"/>
</dbReference>
<evidence type="ECO:0000256" key="8">
    <source>
        <dbReference type="ARBA" id="ARBA00023136"/>
    </source>
</evidence>
<evidence type="ECO:0000256" key="9">
    <source>
        <dbReference type="ARBA" id="ARBA00023173"/>
    </source>
</evidence>
<evidence type="ECO:0000256" key="3">
    <source>
        <dbReference type="ARBA" id="ARBA00022692"/>
    </source>
</evidence>
<dbReference type="InterPro" id="IPR014743">
    <property type="entry name" value="Cl-channel_core"/>
</dbReference>